<dbReference type="CDD" id="cd06578">
    <property type="entry name" value="HemD"/>
    <property type="match status" value="1"/>
</dbReference>
<dbReference type="PANTHER" id="PTHR40082:SF1">
    <property type="entry name" value="BLR5956 PROTEIN"/>
    <property type="match status" value="1"/>
</dbReference>
<feature type="domain" description="Tetrapyrrole biosynthesis uroporphyrinogen III synthase" evidence="1">
    <location>
        <begin position="28"/>
        <end position="268"/>
    </location>
</feature>
<evidence type="ECO:0000313" key="2">
    <source>
        <dbReference type="EMBL" id="SLM95334.1"/>
    </source>
</evidence>
<accession>A0A1X6X7P3</accession>
<dbReference type="Proteomes" id="UP000195981">
    <property type="component" value="Unassembled WGS sequence"/>
</dbReference>
<protein>
    <submittedName>
        <fullName evidence="2">Putative transcriptional regulator</fullName>
    </submittedName>
</protein>
<dbReference type="Gene3D" id="3.40.50.10090">
    <property type="match status" value="2"/>
</dbReference>
<dbReference type="InterPro" id="IPR039793">
    <property type="entry name" value="UROS/Hem4"/>
</dbReference>
<dbReference type="InterPro" id="IPR036108">
    <property type="entry name" value="4pyrrol_syn_uPrphyn_synt_sf"/>
</dbReference>
<evidence type="ECO:0000313" key="3">
    <source>
        <dbReference type="Proteomes" id="UP000195981"/>
    </source>
</evidence>
<dbReference type="InterPro" id="IPR003754">
    <property type="entry name" value="4pyrrol_synth_uPrphyn_synth"/>
</dbReference>
<dbReference type="PANTHER" id="PTHR40082">
    <property type="entry name" value="BLR5956 PROTEIN"/>
    <property type="match status" value="1"/>
</dbReference>
<dbReference type="AlphaFoldDB" id="A0A1X6X7P3"/>
<organism evidence="2 3">
    <name type="scientific">Brachybacterium nesterenkovii</name>
    <dbReference type="NCBI Taxonomy" id="47847"/>
    <lineage>
        <taxon>Bacteria</taxon>
        <taxon>Bacillati</taxon>
        <taxon>Actinomycetota</taxon>
        <taxon>Actinomycetes</taxon>
        <taxon>Micrococcales</taxon>
        <taxon>Dermabacteraceae</taxon>
        <taxon>Brachybacterium</taxon>
    </lineage>
</organism>
<evidence type="ECO:0000259" key="1">
    <source>
        <dbReference type="Pfam" id="PF02602"/>
    </source>
</evidence>
<proteinExistence type="predicted"/>
<dbReference type="SUPFAM" id="SSF69618">
    <property type="entry name" value="HemD-like"/>
    <property type="match status" value="1"/>
</dbReference>
<dbReference type="RefSeq" id="WP_087105099.1">
    <property type="nucleotide sequence ID" value="NZ_FWFG01000109.1"/>
</dbReference>
<sequence length="284" mass="30890">MSEHPILDGPGPLAGRTIAVTSHRRAEDLAEALERQGARTVRAATMRIVPVGEDPELVAETERLLAADPPVLLVSTGQGFTTWLDSLEPTLRERTEAWVHRSRIFCRGPKARGAVRGRGFPDAPTAPEETTASLVDVVLDAGIRDTAIGLQRHGYPDDRQLARLEEAGCTVHVVAPYRWRPGPDQDAVRDLIERTIAGEVDAITFTAGPAVEALWRTAREAGRFDALQEALRDGRCAALAVGHVTAQPLQDAGIPVLWPERERMGALVRLAVERLGRPAPEQET</sequence>
<reference evidence="2 3" key="1">
    <citation type="submission" date="2017-02" db="EMBL/GenBank/DDBJ databases">
        <authorList>
            <person name="Peterson S.W."/>
        </authorList>
    </citation>
    <scope>NUCLEOTIDE SEQUENCE [LARGE SCALE GENOMIC DNA]</scope>
    <source>
        <strain evidence="2 3">CIP104813</strain>
    </source>
</reference>
<dbReference type="OrthoDB" id="213853at2"/>
<gene>
    <name evidence="2" type="ORF">FM110_12590</name>
</gene>
<dbReference type="Pfam" id="PF02602">
    <property type="entry name" value="HEM4"/>
    <property type="match status" value="1"/>
</dbReference>
<dbReference type="GO" id="GO:0006780">
    <property type="term" value="P:uroporphyrinogen III biosynthetic process"/>
    <property type="evidence" value="ECO:0007669"/>
    <property type="project" value="InterPro"/>
</dbReference>
<dbReference type="EMBL" id="FWFG01000109">
    <property type="protein sequence ID" value="SLM95334.1"/>
    <property type="molecule type" value="Genomic_DNA"/>
</dbReference>
<keyword evidence="3" id="KW-1185">Reference proteome</keyword>
<dbReference type="GO" id="GO:0004852">
    <property type="term" value="F:uroporphyrinogen-III synthase activity"/>
    <property type="evidence" value="ECO:0007669"/>
    <property type="project" value="InterPro"/>
</dbReference>
<name>A0A1X6X7P3_9MICO</name>